<feature type="non-terminal residue" evidence="2">
    <location>
        <position position="1"/>
    </location>
</feature>
<sequence length="67" mass="7177">RYPQRALCRVGQWPGIDGGGRSHAGREEPPDDAEHRIRQCDSARHAAGLPRGVEFDAGRCLAVVGAA</sequence>
<evidence type="ECO:0000256" key="1">
    <source>
        <dbReference type="SAM" id="MobiDB-lite"/>
    </source>
</evidence>
<proteinExistence type="predicted"/>
<gene>
    <name evidence="2" type="ORF">Tci_931737</name>
</gene>
<evidence type="ECO:0000313" key="2">
    <source>
        <dbReference type="EMBL" id="GFD59768.1"/>
    </source>
</evidence>
<comment type="caution">
    <text evidence="2">The sequence shown here is derived from an EMBL/GenBank/DDBJ whole genome shotgun (WGS) entry which is preliminary data.</text>
</comment>
<accession>A0A699XNX1</accession>
<feature type="compositionally biased region" description="Basic and acidic residues" evidence="1">
    <location>
        <begin position="24"/>
        <end position="36"/>
    </location>
</feature>
<reference evidence="2" key="1">
    <citation type="journal article" date="2019" name="Sci. Rep.">
        <title>Draft genome of Tanacetum cinerariifolium, the natural source of mosquito coil.</title>
        <authorList>
            <person name="Yamashiro T."/>
            <person name="Shiraishi A."/>
            <person name="Satake H."/>
            <person name="Nakayama K."/>
        </authorList>
    </citation>
    <scope>NUCLEOTIDE SEQUENCE</scope>
</reference>
<feature type="region of interest" description="Disordered" evidence="1">
    <location>
        <begin position="13"/>
        <end position="36"/>
    </location>
</feature>
<organism evidence="2">
    <name type="scientific">Tanacetum cinerariifolium</name>
    <name type="common">Dalmatian daisy</name>
    <name type="synonym">Chrysanthemum cinerariifolium</name>
    <dbReference type="NCBI Taxonomy" id="118510"/>
    <lineage>
        <taxon>Eukaryota</taxon>
        <taxon>Viridiplantae</taxon>
        <taxon>Streptophyta</taxon>
        <taxon>Embryophyta</taxon>
        <taxon>Tracheophyta</taxon>
        <taxon>Spermatophyta</taxon>
        <taxon>Magnoliopsida</taxon>
        <taxon>eudicotyledons</taxon>
        <taxon>Gunneridae</taxon>
        <taxon>Pentapetalae</taxon>
        <taxon>asterids</taxon>
        <taxon>campanulids</taxon>
        <taxon>Asterales</taxon>
        <taxon>Asteraceae</taxon>
        <taxon>Asteroideae</taxon>
        <taxon>Anthemideae</taxon>
        <taxon>Anthemidinae</taxon>
        <taxon>Tanacetum</taxon>
    </lineage>
</organism>
<protein>
    <submittedName>
        <fullName evidence="2">Uncharacterized protein</fullName>
    </submittedName>
</protein>
<dbReference type="AlphaFoldDB" id="A0A699XNX1"/>
<dbReference type="EMBL" id="BKCJ011869033">
    <property type="protein sequence ID" value="GFD59768.1"/>
    <property type="molecule type" value="Genomic_DNA"/>
</dbReference>
<name>A0A699XNX1_TANCI</name>